<gene>
    <name evidence="10" type="ordered locus">Spirs_3446</name>
</gene>
<dbReference type="PRINTS" id="PR00164">
    <property type="entry name" value="ABC2TRNSPORT"/>
</dbReference>
<feature type="transmembrane region" description="Helical" evidence="8">
    <location>
        <begin position="221"/>
        <end position="243"/>
    </location>
</feature>
<keyword evidence="6 8" id="KW-1133">Transmembrane helix</keyword>
<dbReference type="Proteomes" id="UP000002318">
    <property type="component" value="Chromosome"/>
</dbReference>
<dbReference type="Gene3D" id="3.40.1710.10">
    <property type="entry name" value="abc type-2 transporter like domain"/>
    <property type="match status" value="1"/>
</dbReference>
<dbReference type="InterPro" id="IPR000412">
    <property type="entry name" value="ABC_2_transport"/>
</dbReference>
<keyword evidence="3 8" id="KW-0813">Transport</keyword>
<dbReference type="Pfam" id="PF12698">
    <property type="entry name" value="ABC2_membrane_3"/>
    <property type="match status" value="1"/>
</dbReference>
<dbReference type="InterPro" id="IPR051449">
    <property type="entry name" value="ABC-2_transporter_component"/>
</dbReference>
<feature type="transmembrane region" description="Helical" evidence="8">
    <location>
        <begin position="21"/>
        <end position="41"/>
    </location>
</feature>
<dbReference type="AlphaFoldDB" id="E1R2H5"/>
<evidence type="ECO:0000256" key="5">
    <source>
        <dbReference type="ARBA" id="ARBA00022692"/>
    </source>
</evidence>
<feature type="transmembrane region" description="Helical" evidence="8">
    <location>
        <begin position="344"/>
        <end position="362"/>
    </location>
</feature>
<feature type="transmembrane region" description="Helical" evidence="8">
    <location>
        <begin position="172"/>
        <end position="195"/>
    </location>
</feature>
<evidence type="ECO:0000256" key="6">
    <source>
        <dbReference type="ARBA" id="ARBA00022989"/>
    </source>
</evidence>
<dbReference type="GO" id="GO:0043190">
    <property type="term" value="C:ATP-binding cassette (ABC) transporter complex"/>
    <property type="evidence" value="ECO:0007669"/>
    <property type="project" value="InterPro"/>
</dbReference>
<dbReference type="PANTHER" id="PTHR30294:SF29">
    <property type="entry name" value="MULTIDRUG ABC TRANSPORTER PERMEASE YBHS-RELATED"/>
    <property type="match status" value="1"/>
</dbReference>
<name>E1R2H5_SEDSS</name>
<comment type="subcellular location">
    <subcellularLocation>
        <location evidence="1 8">Cell membrane</location>
        <topology evidence="1 8">Multi-pass membrane protein</topology>
    </subcellularLocation>
</comment>
<keyword evidence="5 8" id="KW-0812">Transmembrane</keyword>
<evidence type="ECO:0000256" key="4">
    <source>
        <dbReference type="ARBA" id="ARBA00022475"/>
    </source>
</evidence>
<keyword evidence="11" id="KW-1185">Reference proteome</keyword>
<keyword evidence="7 8" id="KW-0472">Membrane</keyword>
<evidence type="ECO:0000256" key="8">
    <source>
        <dbReference type="RuleBase" id="RU361157"/>
    </source>
</evidence>
<dbReference type="GO" id="GO:0140359">
    <property type="term" value="F:ABC-type transporter activity"/>
    <property type="evidence" value="ECO:0007669"/>
    <property type="project" value="InterPro"/>
</dbReference>
<evidence type="ECO:0000256" key="3">
    <source>
        <dbReference type="ARBA" id="ARBA00022448"/>
    </source>
</evidence>
<evidence type="ECO:0000313" key="10">
    <source>
        <dbReference type="EMBL" id="ADK82535.1"/>
    </source>
</evidence>
<proteinExistence type="inferred from homology"/>
<evidence type="ECO:0000259" key="9">
    <source>
        <dbReference type="PROSITE" id="PS51012"/>
    </source>
</evidence>
<sequence>MKSSIPAIVGKEIVHILRDKQSLFMVLTMPVLMLLLYGYAITLDMQRINIMVVDNSGTPQSRELIRHVSSTDFFRISKVDSGIHDINTLFQSRMAQCVLFIPGDYAESIISGRQADLQLVIDASDPNAASFIQNYMGKVTAEEMIRRNGTEAGLFSIEPRIFYNPDMRSAPFFIPGLIALILILISALLTSIAIVREKESGTMEQLLVSPVKPSQIIIGKVLPYTLLGFVDGLIILVLGSLLFDVPIQGSFLLVACMMLIYVVTGLSLGILVSTISQSQSVAMLAAITLTILPSMLMSGFIFPISSMPRAFQYFSRIVPATYFIEIIRGIVLKGNGIAQIYRQAAVLLGIDIFLITVSIRAFRIRLE</sequence>
<evidence type="ECO:0000256" key="1">
    <source>
        <dbReference type="ARBA" id="ARBA00004651"/>
    </source>
</evidence>
<dbReference type="OrthoDB" id="9788252at2"/>
<organism evidence="10 11">
    <name type="scientific">Sediminispirochaeta smaragdinae (strain DSM 11293 / JCM 15392 / SEBR 4228)</name>
    <name type="common">Spirochaeta smaragdinae</name>
    <dbReference type="NCBI Taxonomy" id="573413"/>
    <lineage>
        <taxon>Bacteria</taxon>
        <taxon>Pseudomonadati</taxon>
        <taxon>Spirochaetota</taxon>
        <taxon>Spirochaetia</taxon>
        <taxon>Spirochaetales</taxon>
        <taxon>Spirochaetaceae</taxon>
        <taxon>Sediminispirochaeta</taxon>
    </lineage>
</organism>
<evidence type="ECO:0000256" key="2">
    <source>
        <dbReference type="ARBA" id="ARBA00007783"/>
    </source>
</evidence>
<dbReference type="PANTHER" id="PTHR30294">
    <property type="entry name" value="MEMBRANE COMPONENT OF ABC TRANSPORTER YHHJ-RELATED"/>
    <property type="match status" value="1"/>
</dbReference>
<protein>
    <recommendedName>
        <fullName evidence="8">Transport permease protein</fullName>
    </recommendedName>
</protein>
<dbReference type="InterPro" id="IPR047817">
    <property type="entry name" value="ABC2_TM_bact-type"/>
</dbReference>
<dbReference type="EMBL" id="CP002116">
    <property type="protein sequence ID" value="ADK82535.1"/>
    <property type="molecule type" value="Genomic_DNA"/>
</dbReference>
<feature type="domain" description="ABC transmembrane type-2" evidence="9">
    <location>
        <begin position="117"/>
        <end position="365"/>
    </location>
</feature>
<reference evidence="10 11" key="1">
    <citation type="journal article" date="2010" name="Stand. Genomic Sci.">
        <title>Complete genome sequence of Spirochaeta smaragdinae type strain (SEBR 4228).</title>
        <authorList>
            <person name="Mavromatis K."/>
            <person name="Yasawong M."/>
            <person name="Chertkov O."/>
            <person name="Lapidus A."/>
            <person name="Lucas S."/>
            <person name="Nolan M."/>
            <person name="Del Rio T.G."/>
            <person name="Tice H."/>
            <person name="Cheng J.F."/>
            <person name="Pitluck S."/>
            <person name="Liolios K."/>
            <person name="Ivanova N."/>
            <person name="Tapia R."/>
            <person name="Han C."/>
            <person name="Bruce D."/>
            <person name="Goodwin L."/>
            <person name="Pati A."/>
            <person name="Chen A."/>
            <person name="Palaniappan K."/>
            <person name="Land M."/>
            <person name="Hauser L."/>
            <person name="Chang Y.J."/>
            <person name="Jeffries C.D."/>
            <person name="Detter J.C."/>
            <person name="Rohde M."/>
            <person name="Brambilla E."/>
            <person name="Spring S."/>
            <person name="Goker M."/>
            <person name="Sikorski J."/>
            <person name="Woyke T."/>
            <person name="Bristow J."/>
            <person name="Eisen J.A."/>
            <person name="Markowitz V."/>
            <person name="Hugenholtz P."/>
            <person name="Klenk H.P."/>
            <person name="Kyrpides N.C."/>
        </authorList>
    </citation>
    <scope>NUCLEOTIDE SEQUENCE [LARGE SCALE GENOMIC DNA]</scope>
    <source>
        <strain evidence="11">DSM 11293 / JCM 15392 / SEBR 4228</strain>
    </source>
</reference>
<dbReference type="InterPro" id="IPR013525">
    <property type="entry name" value="ABC2_TM"/>
</dbReference>
<feature type="transmembrane region" description="Helical" evidence="8">
    <location>
        <begin position="249"/>
        <end position="272"/>
    </location>
</feature>
<dbReference type="KEGG" id="ssm:Spirs_3446"/>
<evidence type="ECO:0000256" key="7">
    <source>
        <dbReference type="ARBA" id="ARBA00023136"/>
    </source>
</evidence>
<accession>E1R2H5</accession>
<dbReference type="STRING" id="573413.Spirs_3446"/>
<comment type="similarity">
    <text evidence="2 8">Belongs to the ABC-2 integral membrane protein family.</text>
</comment>
<feature type="transmembrane region" description="Helical" evidence="8">
    <location>
        <begin position="284"/>
        <end position="304"/>
    </location>
</feature>
<dbReference type="PROSITE" id="PS51012">
    <property type="entry name" value="ABC_TM2"/>
    <property type="match status" value="1"/>
</dbReference>
<evidence type="ECO:0000313" key="11">
    <source>
        <dbReference type="Proteomes" id="UP000002318"/>
    </source>
</evidence>
<keyword evidence="4 8" id="KW-1003">Cell membrane</keyword>
<dbReference type="HOGENOM" id="CLU_039483_8_3_12"/>
<dbReference type="eggNOG" id="COG0842">
    <property type="taxonomic scope" value="Bacteria"/>
</dbReference>
<dbReference type="RefSeq" id="WP_013255994.1">
    <property type="nucleotide sequence ID" value="NC_014364.1"/>
</dbReference>